<keyword evidence="4" id="KW-1185">Reference proteome</keyword>
<dbReference type="PROSITE" id="PS51257">
    <property type="entry name" value="PROKAR_LIPOPROTEIN"/>
    <property type="match status" value="1"/>
</dbReference>
<evidence type="ECO:0000259" key="2">
    <source>
        <dbReference type="Pfam" id="PF24249"/>
    </source>
</evidence>
<feature type="chain" id="PRO_5033025669" description="DUF7452 domain-containing protein" evidence="1">
    <location>
        <begin position="33"/>
        <end position="300"/>
    </location>
</feature>
<dbReference type="AlphaFoldDB" id="A0A858RKJ1"/>
<dbReference type="Proteomes" id="UP000501812">
    <property type="component" value="Chromosome"/>
</dbReference>
<feature type="domain" description="DUF7452" evidence="2">
    <location>
        <begin position="181"/>
        <end position="293"/>
    </location>
</feature>
<dbReference type="RefSeq" id="WP_169455511.1">
    <property type="nucleotide sequence ID" value="NZ_CP051774.1"/>
</dbReference>
<organism evidence="3 4">
    <name type="scientific">Luteolibacter luteus</name>
    <dbReference type="NCBI Taxonomy" id="2728835"/>
    <lineage>
        <taxon>Bacteria</taxon>
        <taxon>Pseudomonadati</taxon>
        <taxon>Verrucomicrobiota</taxon>
        <taxon>Verrucomicrobiia</taxon>
        <taxon>Verrucomicrobiales</taxon>
        <taxon>Verrucomicrobiaceae</taxon>
        <taxon>Luteolibacter</taxon>
    </lineage>
</organism>
<feature type="signal peptide" evidence="1">
    <location>
        <begin position="1"/>
        <end position="32"/>
    </location>
</feature>
<dbReference type="Pfam" id="PF24249">
    <property type="entry name" value="DUF7452"/>
    <property type="match status" value="2"/>
</dbReference>
<name>A0A858RKJ1_9BACT</name>
<feature type="domain" description="DUF7452" evidence="2">
    <location>
        <begin position="34"/>
        <end position="115"/>
    </location>
</feature>
<gene>
    <name evidence="3" type="ORF">HHL09_15390</name>
</gene>
<keyword evidence="1" id="KW-0732">Signal</keyword>
<evidence type="ECO:0000313" key="4">
    <source>
        <dbReference type="Proteomes" id="UP000501812"/>
    </source>
</evidence>
<dbReference type="KEGG" id="luo:HHL09_15390"/>
<sequence>MKLHPTLPSWLSSGLVPFALACLLFTASPATAAGAAAKIYRFTSAPSNTSGSLLTLEHPALNGKSTLRPVITQYSTGVANPHPVGVLYSNLFKKWQIVNEDGEDIPANANFNVMILPTTKPVGVGPANLDGNLAFFTIQKNNAQARLLATHMCNPYPTLQPGMQRNVMGLFYIPAGSRAPQSSARWALFQENGQAQTVSTYHIADVTNLAVAKAPISFRHTAAAANTTGSETVITNPLTDGKPDAVLFIQHVFTEAAPKNVDESLGVRYTDGKWRIFVQDGGALPVTSEFVVAAFPGVSP</sequence>
<accession>A0A858RKJ1</accession>
<dbReference type="EMBL" id="CP051774">
    <property type="protein sequence ID" value="QJE97111.1"/>
    <property type="molecule type" value="Genomic_DNA"/>
</dbReference>
<protein>
    <recommendedName>
        <fullName evidence="2">DUF7452 domain-containing protein</fullName>
    </recommendedName>
</protein>
<evidence type="ECO:0000313" key="3">
    <source>
        <dbReference type="EMBL" id="QJE97111.1"/>
    </source>
</evidence>
<reference evidence="3 4" key="1">
    <citation type="submission" date="2020-04" db="EMBL/GenBank/DDBJ databases">
        <title>Luteolibacter sp. G-1-1-1 isolated from soil.</title>
        <authorList>
            <person name="Dahal R.H."/>
        </authorList>
    </citation>
    <scope>NUCLEOTIDE SEQUENCE [LARGE SCALE GENOMIC DNA]</scope>
    <source>
        <strain evidence="3 4">G-1-1-1</strain>
    </source>
</reference>
<dbReference type="InterPro" id="IPR055875">
    <property type="entry name" value="DUF7452"/>
</dbReference>
<proteinExistence type="predicted"/>
<evidence type="ECO:0000256" key="1">
    <source>
        <dbReference type="SAM" id="SignalP"/>
    </source>
</evidence>